<gene>
    <name evidence="1" type="ORF">LPTSP4_04940</name>
</gene>
<dbReference type="Proteomes" id="UP000245133">
    <property type="component" value="Unassembled WGS sequence"/>
</dbReference>
<keyword evidence="2" id="KW-1185">Reference proteome</keyword>
<evidence type="ECO:0000313" key="1">
    <source>
        <dbReference type="EMBL" id="GBF48987.1"/>
    </source>
</evidence>
<dbReference type="InterPro" id="IPR018707">
    <property type="entry name" value="LpxR"/>
</dbReference>
<accession>A0A2P2DWK6</accession>
<dbReference type="AlphaFoldDB" id="A0A2P2DWK6"/>
<sequence length="484" mass="54976">MDAKRGQVLKQVLLSILLFVFFFIGSAKLRSEPQTSPTRSIKLHWENDVFLLTDREYTNGIRAEYGQSLLLPLPASWVLHAILSSLGADRTHKQQYSGIGLVHAIYSPLNLYTSDIPYGERPYSSLGLVSDKASFFWEKSALSLELAFGQIGPSAQGKYFQGIIHQITQSPMPQGWDYQIPKQNLLQVNLDWKYFWLPQFGFQSTARLGNLDSSLSIGPILRFGKISSPNMGGLSVFDPSGNYYSEDSEFYFYLIPGVKYQTINATLGNPKGTSIGSPLPNKEDQFVILENGQTNIYGQALYNAVFDESSSSTITRFLAYEQFIGKDQPFAINYLIFNSIFNGASVPNEGLKFSILKSLLDSNIDQSKYPGLNYFLYDTLFRNETKGLSVYSRFLAYQYFYNGNLNSEETKLISLLLLTNESNAKKVYHVDLQRFQGKLSFGFMFQNVDWFMQFGVELSSFEYRATESTLPFHRYTSFQLGKKF</sequence>
<evidence type="ECO:0008006" key="3">
    <source>
        <dbReference type="Google" id="ProtNLM"/>
    </source>
</evidence>
<dbReference type="Gene3D" id="2.40.128.140">
    <property type="entry name" value="Outer membrane protein"/>
    <property type="match status" value="1"/>
</dbReference>
<proteinExistence type="predicted"/>
<organism evidence="1 2">
    <name type="scientific">Leptospira ryugenii</name>
    <dbReference type="NCBI Taxonomy" id="1917863"/>
    <lineage>
        <taxon>Bacteria</taxon>
        <taxon>Pseudomonadati</taxon>
        <taxon>Spirochaetota</taxon>
        <taxon>Spirochaetia</taxon>
        <taxon>Leptospirales</taxon>
        <taxon>Leptospiraceae</taxon>
        <taxon>Leptospira</taxon>
    </lineage>
</organism>
<dbReference type="InterPro" id="IPR037107">
    <property type="entry name" value="Put_OMP_sf"/>
</dbReference>
<dbReference type="OrthoDB" id="9776275at2"/>
<name>A0A2P2DWK6_9LEPT</name>
<protein>
    <recommendedName>
        <fullName evidence="3">Outer membrane protein</fullName>
    </recommendedName>
</protein>
<dbReference type="Pfam" id="PF09982">
    <property type="entry name" value="LpxR"/>
    <property type="match status" value="1"/>
</dbReference>
<reference evidence="1 2" key="1">
    <citation type="submission" date="2018-02" db="EMBL/GenBank/DDBJ databases">
        <title>Novel Leptospira species isolated from soil and water in Japan.</title>
        <authorList>
            <person name="Nakao R."/>
            <person name="Masuzawa T."/>
        </authorList>
    </citation>
    <scope>NUCLEOTIDE SEQUENCE [LARGE SCALE GENOMIC DNA]</scope>
    <source>
        <strain evidence="1 2">YH101</strain>
    </source>
</reference>
<evidence type="ECO:0000313" key="2">
    <source>
        <dbReference type="Proteomes" id="UP000245133"/>
    </source>
</evidence>
<comment type="caution">
    <text evidence="1">The sequence shown here is derived from an EMBL/GenBank/DDBJ whole genome shotgun (WGS) entry which is preliminary data.</text>
</comment>
<dbReference type="EMBL" id="BFBB01000002">
    <property type="protein sequence ID" value="GBF48987.1"/>
    <property type="molecule type" value="Genomic_DNA"/>
</dbReference>